<name>A0A9P5SHR0_9FUNG</name>
<accession>A0A9P5SHR0</accession>
<evidence type="ECO:0000313" key="2">
    <source>
        <dbReference type="EMBL" id="KAF9326552.1"/>
    </source>
</evidence>
<organism evidence="2 3">
    <name type="scientific">Podila minutissima</name>
    <dbReference type="NCBI Taxonomy" id="64525"/>
    <lineage>
        <taxon>Eukaryota</taxon>
        <taxon>Fungi</taxon>
        <taxon>Fungi incertae sedis</taxon>
        <taxon>Mucoromycota</taxon>
        <taxon>Mortierellomycotina</taxon>
        <taxon>Mortierellomycetes</taxon>
        <taxon>Mortierellales</taxon>
        <taxon>Mortierellaceae</taxon>
        <taxon>Podila</taxon>
    </lineage>
</organism>
<gene>
    <name evidence="2" type="ORF">BG006_010033</name>
</gene>
<dbReference type="AlphaFoldDB" id="A0A9P5SHR0"/>
<sequence>MSTPTSLTSLEKYTWSSPLAPAMEPEEFVYILSCLQPYVDMARLCRKLQLKPQSNSEEPTTLALALSCMNQYELRRACQDWKSVVVHIDPECTALQKSVTSRYKSIHFWATVQAVIWGGALAAVGFRQNSIIRHIRWPASKLASVCVALLGCLFTMSCAVKTTKSIKAIPKGYDVVKVRNEGGTDHLFLIRRDFSLKSNPRIVPMYLLSGLGLGTMALGVRLAFKIRKV</sequence>
<keyword evidence="3" id="KW-1185">Reference proteome</keyword>
<feature type="transmembrane region" description="Helical" evidence="1">
    <location>
        <begin position="106"/>
        <end position="126"/>
    </location>
</feature>
<keyword evidence="1" id="KW-1133">Transmembrane helix</keyword>
<feature type="transmembrane region" description="Helical" evidence="1">
    <location>
        <begin position="138"/>
        <end position="156"/>
    </location>
</feature>
<feature type="transmembrane region" description="Helical" evidence="1">
    <location>
        <begin position="203"/>
        <end position="224"/>
    </location>
</feature>
<reference evidence="2" key="1">
    <citation type="journal article" date="2020" name="Fungal Divers.">
        <title>Resolving the Mortierellaceae phylogeny through synthesis of multi-gene phylogenetics and phylogenomics.</title>
        <authorList>
            <person name="Vandepol N."/>
            <person name="Liber J."/>
            <person name="Desiro A."/>
            <person name="Na H."/>
            <person name="Kennedy M."/>
            <person name="Barry K."/>
            <person name="Grigoriev I.V."/>
            <person name="Miller A.N."/>
            <person name="O'Donnell K."/>
            <person name="Stajich J.E."/>
            <person name="Bonito G."/>
        </authorList>
    </citation>
    <scope>NUCLEOTIDE SEQUENCE</scope>
    <source>
        <strain evidence="2">NVP1</strain>
    </source>
</reference>
<protein>
    <submittedName>
        <fullName evidence="2">Uncharacterized protein</fullName>
    </submittedName>
</protein>
<keyword evidence="1" id="KW-0472">Membrane</keyword>
<evidence type="ECO:0000313" key="3">
    <source>
        <dbReference type="Proteomes" id="UP000696485"/>
    </source>
</evidence>
<evidence type="ECO:0000256" key="1">
    <source>
        <dbReference type="SAM" id="Phobius"/>
    </source>
</evidence>
<keyword evidence="1" id="KW-0812">Transmembrane</keyword>
<dbReference type="EMBL" id="JAAAUY010000768">
    <property type="protein sequence ID" value="KAF9326552.1"/>
    <property type="molecule type" value="Genomic_DNA"/>
</dbReference>
<proteinExistence type="predicted"/>
<comment type="caution">
    <text evidence="2">The sequence shown here is derived from an EMBL/GenBank/DDBJ whole genome shotgun (WGS) entry which is preliminary data.</text>
</comment>
<dbReference type="Proteomes" id="UP000696485">
    <property type="component" value="Unassembled WGS sequence"/>
</dbReference>